<evidence type="ECO:0000313" key="2">
    <source>
        <dbReference type="WBParaSite" id="Pan_g13987.t1"/>
    </source>
</evidence>
<keyword evidence="1" id="KW-1185">Reference proteome</keyword>
<proteinExistence type="predicted"/>
<organism evidence="1 2">
    <name type="scientific">Panagrellus redivivus</name>
    <name type="common">Microworm</name>
    <dbReference type="NCBI Taxonomy" id="6233"/>
    <lineage>
        <taxon>Eukaryota</taxon>
        <taxon>Metazoa</taxon>
        <taxon>Ecdysozoa</taxon>
        <taxon>Nematoda</taxon>
        <taxon>Chromadorea</taxon>
        <taxon>Rhabditida</taxon>
        <taxon>Tylenchina</taxon>
        <taxon>Panagrolaimomorpha</taxon>
        <taxon>Panagrolaimoidea</taxon>
        <taxon>Panagrolaimidae</taxon>
        <taxon>Panagrellus</taxon>
    </lineage>
</organism>
<evidence type="ECO:0000313" key="1">
    <source>
        <dbReference type="Proteomes" id="UP000492821"/>
    </source>
</evidence>
<name>A0A7E4ZRZ8_PANRE</name>
<dbReference type="AlphaFoldDB" id="A0A7E4ZRZ8"/>
<reference evidence="1" key="1">
    <citation type="journal article" date="2013" name="Genetics">
        <title>The draft genome and transcriptome of Panagrellus redivivus are shaped by the harsh demands of a free-living lifestyle.</title>
        <authorList>
            <person name="Srinivasan J."/>
            <person name="Dillman A.R."/>
            <person name="Macchietto M.G."/>
            <person name="Heikkinen L."/>
            <person name="Lakso M."/>
            <person name="Fracchia K.M."/>
            <person name="Antoshechkin I."/>
            <person name="Mortazavi A."/>
            <person name="Wong G."/>
            <person name="Sternberg P.W."/>
        </authorList>
    </citation>
    <scope>NUCLEOTIDE SEQUENCE [LARGE SCALE GENOMIC DNA]</scope>
    <source>
        <strain evidence="1">MT8872</strain>
    </source>
</reference>
<accession>A0A7E4ZRZ8</accession>
<dbReference type="Proteomes" id="UP000492821">
    <property type="component" value="Unassembled WGS sequence"/>
</dbReference>
<dbReference type="WBParaSite" id="Pan_g13987.t1">
    <property type="protein sequence ID" value="Pan_g13987.t1"/>
    <property type="gene ID" value="Pan_g13987"/>
</dbReference>
<protein>
    <submittedName>
        <fullName evidence="2">Cnd1 domain-containing protein</fullName>
    </submittedName>
</protein>
<sequence length="171" mass="19330">MRTMVVDKKGDPEAFYLDKLDSYFLIAHLFVNLSQDIVTKPSKCIVPAFKALTAAIRFLIAMHVSLKNTEREVMKDMYDTIGLNVSRFSQVITSLLESGERTPQDVKLRLFNLMNALATPEEGVKHVCANTQLMDRLAIFLDSEDQRFRLAAIDTVLYLGRKPVSITVGLF</sequence>
<reference evidence="2" key="2">
    <citation type="submission" date="2020-10" db="UniProtKB">
        <authorList>
            <consortium name="WormBaseParasite"/>
        </authorList>
    </citation>
    <scope>IDENTIFICATION</scope>
</reference>